<comment type="subcellular location">
    <subcellularLocation>
        <location evidence="2">Cell membrane</location>
    </subcellularLocation>
    <subcellularLocation>
        <location evidence="1">Membrane</location>
        <topology evidence="1">Multi-pass membrane protein</topology>
    </subcellularLocation>
</comment>
<dbReference type="GO" id="GO:0005230">
    <property type="term" value="F:extracellular ligand-gated monoatomic ion channel activity"/>
    <property type="evidence" value="ECO:0007669"/>
    <property type="project" value="InterPro"/>
</dbReference>
<dbReference type="PANTHER" id="PTHR18945">
    <property type="entry name" value="NEUROTRANSMITTER GATED ION CHANNEL"/>
    <property type="match status" value="1"/>
</dbReference>
<feature type="region of interest" description="Disordered" evidence="7">
    <location>
        <begin position="178"/>
        <end position="208"/>
    </location>
</feature>
<feature type="transmembrane region" description="Helical" evidence="8">
    <location>
        <begin position="299"/>
        <end position="317"/>
    </location>
</feature>
<evidence type="ECO:0000256" key="1">
    <source>
        <dbReference type="ARBA" id="ARBA00004141"/>
    </source>
</evidence>
<proteinExistence type="predicted"/>
<evidence type="ECO:0000313" key="10">
    <source>
        <dbReference type="EMBL" id="GBP12230.1"/>
    </source>
</evidence>
<reference evidence="10 11" key="1">
    <citation type="journal article" date="2019" name="Commun. Biol.">
        <title>The bagworm genome reveals a unique fibroin gene that provides high tensile strength.</title>
        <authorList>
            <person name="Kono N."/>
            <person name="Nakamura H."/>
            <person name="Ohtoshi R."/>
            <person name="Tomita M."/>
            <person name="Numata K."/>
            <person name="Arakawa K."/>
        </authorList>
    </citation>
    <scope>NUCLEOTIDE SEQUENCE [LARGE SCALE GENOMIC DNA]</scope>
</reference>
<evidence type="ECO:0000313" key="11">
    <source>
        <dbReference type="Proteomes" id="UP000299102"/>
    </source>
</evidence>
<protein>
    <submittedName>
        <fullName evidence="10">Glycine receptor subunit alpha-2</fullName>
    </submittedName>
</protein>
<dbReference type="InterPro" id="IPR036734">
    <property type="entry name" value="Neur_chan_lig-bd_sf"/>
</dbReference>
<evidence type="ECO:0000256" key="7">
    <source>
        <dbReference type="SAM" id="MobiDB-lite"/>
    </source>
</evidence>
<keyword evidence="5" id="KW-0406">Ion transport</keyword>
<keyword evidence="8" id="KW-0472">Membrane</keyword>
<dbReference type="Gene3D" id="1.20.58.390">
    <property type="entry name" value="Neurotransmitter-gated ion-channel transmembrane domain"/>
    <property type="match status" value="1"/>
</dbReference>
<dbReference type="Gene3D" id="2.70.170.10">
    <property type="entry name" value="Neurotransmitter-gated ion-channel ligand-binding domain"/>
    <property type="match status" value="1"/>
</dbReference>
<dbReference type="GO" id="GO:0004888">
    <property type="term" value="F:transmembrane signaling receptor activity"/>
    <property type="evidence" value="ECO:0007669"/>
    <property type="project" value="InterPro"/>
</dbReference>
<dbReference type="GO" id="GO:0005254">
    <property type="term" value="F:chloride channel activity"/>
    <property type="evidence" value="ECO:0007669"/>
    <property type="project" value="UniProtKB-ARBA"/>
</dbReference>
<evidence type="ECO:0000256" key="3">
    <source>
        <dbReference type="ARBA" id="ARBA00022448"/>
    </source>
</evidence>
<keyword evidence="10" id="KW-0675">Receptor</keyword>
<evidence type="ECO:0000256" key="8">
    <source>
        <dbReference type="SAM" id="Phobius"/>
    </source>
</evidence>
<evidence type="ECO:0000259" key="9">
    <source>
        <dbReference type="Pfam" id="PF02932"/>
    </source>
</evidence>
<dbReference type="PRINTS" id="PR00253">
    <property type="entry name" value="GABAARECEPTR"/>
</dbReference>
<keyword evidence="8" id="KW-1133">Transmembrane helix</keyword>
<accession>A0A4C1TF76</accession>
<feature type="domain" description="Neurotransmitter-gated ion-channel transmembrane" evidence="9">
    <location>
        <begin position="87"/>
        <end position="313"/>
    </location>
</feature>
<evidence type="ECO:0000256" key="5">
    <source>
        <dbReference type="ARBA" id="ARBA00023065"/>
    </source>
</evidence>
<evidence type="ECO:0000256" key="4">
    <source>
        <dbReference type="ARBA" id="ARBA00022475"/>
    </source>
</evidence>
<dbReference type="OrthoDB" id="407674at2759"/>
<dbReference type="SUPFAM" id="SSF90112">
    <property type="entry name" value="Neurotransmitter-gated ion-channel transmembrane pore"/>
    <property type="match status" value="1"/>
</dbReference>
<dbReference type="Proteomes" id="UP000299102">
    <property type="component" value="Unassembled WGS sequence"/>
</dbReference>
<dbReference type="InterPro" id="IPR006201">
    <property type="entry name" value="Neur_channel"/>
</dbReference>
<feature type="compositionally biased region" description="Pro residues" evidence="7">
    <location>
        <begin position="261"/>
        <end position="270"/>
    </location>
</feature>
<sequence length="320" mass="36766">MRPPKKEGQPTIVYFHVTVMGLDSIDENSMTYGRYIFAQTWKDHRLRLPENMTQEYRLLEVYSTGNFTCLEVVFTLKRRLVYYVFNTYIPTCMIVIMSWVSFWIKPEAAPARVTLGVTSLLTLSTQHAKSQSSLPPVSYLKAVDAFMSVCTVFVFMALMEYCLINIVLSDTPIPKPIAYPPKPKPEEVKKEEPKPEPPPPPSHPPLTDEKIEKIFDEMTKNKRSHTCHGHSHSRRVMRPPLDADGPWIPRQESRIILTPTIAPPPAAPKPPEPEPPKPKLTPQQERLKRAIYIDRTSRVAFPALFASLNAIYWIVFYEYL</sequence>
<dbReference type="CDD" id="cd19049">
    <property type="entry name" value="LGIC_TM_anion"/>
    <property type="match status" value="1"/>
</dbReference>
<dbReference type="InterPro" id="IPR038050">
    <property type="entry name" value="Neuro_actylchol_rec"/>
</dbReference>
<dbReference type="SUPFAM" id="SSF63712">
    <property type="entry name" value="Nicotinic receptor ligand binding domain-like"/>
    <property type="match status" value="1"/>
</dbReference>
<evidence type="ECO:0000256" key="2">
    <source>
        <dbReference type="ARBA" id="ARBA00004236"/>
    </source>
</evidence>
<dbReference type="EMBL" id="BGZK01005042">
    <property type="protein sequence ID" value="GBP12230.1"/>
    <property type="molecule type" value="Genomic_DNA"/>
</dbReference>
<dbReference type="GO" id="GO:0099095">
    <property type="term" value="F:ligand-gated monoatomic anion channel activity"/>
    <property type="evidence" value="ECO:0007669"/>
    <property type="project" value="UniProtKB-ARBA"/>
</dbReference>
<dbReference type="AlphaFoldDB" id="A0A4C1TF76"/>
<keyword evidence="8" id="KW-0812">Transmembrane</keyword>
<feature type="compositionally biased region" description="Basic and acidic residues" evidence="7">
    <location>
        <begin position="183"/>
        <end position="195"/>
    </location>
</feature>
<keyword evidence="11" id="KW-1185">Reference proteome</keyword>
<keyword evidence="6" id="KW-0407">Ion channel</keyword>
<organism evidence="10 11">
    <name type="scientific">Eumeta variegata</name>
    <name type="common">Bagworm moth</name>
    <name type="synonym">Eumeta japonica</name>
    <dbReference type="NCBI Taxonomy" id="151549"/>
    <lineage>
        <taxon>Eukaryota</taxon>
        <taxon>Metazoa</taxon>
        <taxon>Ecdysozoa</taxon>
        <taxon>Arthropoda</taxon>
        <taxon>Hexapoda</taxon>
        <taxon>Insecta</taxon>
        <taxon>Pterygota</taxon>
        <taxon>Neoptera</taxon>
        <taxon>Endopterygota</taxon>
        <taxon>Lepidoptera</taxon>
        <taxon>Glossata</taxon>
        <taxon>Ditrysia</taxon>
        <taxon>Tineoidea</taxon>
        <taxon>Psychidae</taxon>
        <taxon>Oiketicinae</taxon>
        <taxon>Eumeta</taxon>
    </lineage>
</organism>
<keyword evidence="4" id="KW-1003">Cell membrane</keyword>
<evidence type="ECO:0000256" key="6">
    <source>
        <dbReference type="ARBA" id="ARBA00023303"/>
    </source>
</evidence>
<comment type="caution">
    <text evidence="10">The sequence shown here is derived from an EMBL/GenBank/DDBJ whole genome shotgun (WGS) entry which is preliminary data.</text>
</comment>
<dbReference type="STRING" id="151549.A0A4C1TF76"/>
<dbReference type="InterPro" id="IPR036719">
    <property type="entry name" value="Neuro-gated_channel_TM_sf"/>
</dbReference>
<name>A0A4C1TF76_EUMVA</name>
<dbReference type="GO" id="GO:0005886">
    <property type="term" value="C:plasma membrane"/>
    <property type="evidence" value="ECO:0007669"/>
    <property type="project" value="UniProtKB-SubCell"/>
</dbReference>
<feature type="transmembrane region" description="Helical" evidence="8">
    <location>
        <begin position="80"/>
        <end position="104"/>
    </location>
</feature>
<keyword evidence="3" id="KW-0813">Transport</keyword>
<feature type="region of interest" description="Disordered" evidence="7">
    <location>
        <begin position="260"/>
        <end position="283"/>
    </location>
</feature>
<gene>
    <name evidence="10" type="primary">GLRA2</name>
    <name evidence="10" type="ORF">EVAR_72838_1</name>
</gene>
<feature type="transmembrane region" description="Helical" evidence="8">
    <location>
        <begin position="145"/>
        <end position="168"/>
    </location>
</feature>
<dbReference type="InterPro" id="IPR006029">
    <property type="entry name" value="Neurotrans-gated_channel_TM"/>
</dbReference>
<dbReference type="InterPro" id="IPR006028">
    <property type="entry name" value="GABAA/Glycine_rcpt"/>
</dbReference>
<dbReference type="Pfam" id="PF02932">
    <property type="entry name" value="Neur_chan_memb"/>
    <property type="match status" value="1"/>
</dbReference>